<dbReference type="EMBL" id="FOHJ01000007">
    <property type="protein sequence ID" value="SET71314.1"/>
    <property type="molecule type" value="Genomic_DNA"/>
</dbReference>
<dbReference type="Pfam" id="PF14152">
    <property type="entry name" value="YfhE"/>
    <property type="match status" value="1"/>
</dbReference>
<dbReference type="InterPro" id="IPR025437">
    <property type="entry name" value="YfhE-like"/>
</dbReference>
<evidence type="ECO:0000313" key="1">
    <source>
        <dbReference type="EMBL" id="SET71314.1"/>
    </source>
</evidence>
<accession>A0A1I0GK47</accession>
<reference evidence="2" key="1">
    <citation type="submission" date="2016-10" db="EMBL/GenBank/DDBJ databases">
        <authorList>
            <person name="Varghese N."/>
            <person name="Submissions S."/>
        </authorList>
    </citation>
    <scope>NUCLEOTIDE SEQUENCE [LARGE SCALE GENOMIC DNA]</scope>
    <source>
        <strain evidence="2">CGMCC 1.3566</strain>
    </source>
</reference>
<keyword evidence="2" id="KW-1185">Reference proteome</keyword>
<organism evidence="1 2">
    <name type="scientific">Salinibacillus kushneri</name>
    <dbReference type="NCBI Taxonomy" id="237682"/>
    <lineage>
        <taxon>Bacteria</taxon>
        <taxon>Bacillati</taxon>
        <taxon>Bacillota</taxon>
        <taxon>Bacilli</taxon>
        <taxon>Bacillales</taxon>
        <taxon>Bacillaceae</taxon>
        <taxon>Salinibacillus</taxon>
    </lineage>
</organism>
<gene>
    <name evidence="1" type="ORF">SAMN05421676_10740</name>
</gene>
<dbReference type="Proteomes" id="UP000199095">
    <property type="component" value="Unassembled WGS sequence"/>
</dbReference>
<sequence>MAKQRKTHDEKRFNLSKTQQVLYQHEFKKADKVFNQSRTKS</sequence>
<dbReference type="RefSeq" id="WP_093135576.1">
    <property type="nucleotide sequence ID" value="NZ_FOHJ01000007.1"/>
</dbReference>
<protein>
    <submittedName>
        <fullName evidence="1">YfhE-like protein</fullName>
    </submittedName>
</protein>
<name>A0A1I0GK47_9BACI</name>
<dbReference type="STRING" id="237682.SAMN05421676_10740"/>
<evidence type="ECO:0000313" key="2">
    <source>
        <dbReference type="Proteomes" id="UP000199095"/>
    </source>
</evidence>
<dbReference type="AlphaFoldDB" id="A0A1I0GK47"/>
<proteinExistence type="predicted"/>
<dbReference type="OrthoDB" id="2973606at2"/>